<dbReference type="EnsemblMetazoa" id="MDOA003424-RB">
    <property type="protein sequence ID" value="MDOA003424-PB"/>
    <property type="gene ID" value="MDOA003424"/>
</dbReference>
<dbReference type="Gene3D" id="2.20.70.10">
    <property type="match status" value="3"/>
</dbReference>
<dbReference type="Gene3D" id="3.30.2160.10">
    <property type="entry name" value="Hect, E3 ligase catalytic domain"/>
    <property type="match status" value="1"/>
</dbReference>
<dbReference type="GO" id="GO:0031623">
    <property type="term" value="P:receptor internalization"/>
    <property type="evidence" value="ECO:0007669"/>
    <property type="project" value="UniProtKB-ARBA"/>
</dbReference>
<dbReference type="GO" id="GO:0045746">
    <property type="term" value="P:negative regulation of Notch signaling pathway"/>
    <property type="evidence" value="ECO:0007669"/>
    <property type="project" value="UniProtKB-ARBA"/>
</dbReference>
<dbReference type="VEuPathDB" id="VectorBase:MDOMA2_012003"/>
<dbReference type="CDD" id="cd04021">
    <property type="entry name" value="C2_E3_ubiquitin_ligase"/>
    <property type="match status" value="1"/>
</dbReference>
<feature type="region of interest" description="Disordered" evidence="10">
    <location>
        <begin position="271"/>
        <end position="293"/>
    </location>
</feature>
<dbReference type="GO" id="GO:0005737">
    <property type="term" value="C:cytoplasm"/>
    <property type="evidence" value="ECO:0007669"/>
    <property type="project" value="UniProtKB-ARBA"/>
</dbReference>
<dbReference type="KEGG" id="mde:101895204"/>
<feature type="compositionally biased region" description="Polar residues" evidence="10">
    <location>
        <begin position="271"/>
        <end position="280"/>
    </location>
</feature>
<dbReference type="FunFam" id="2.60.40.150:FF:000221">
    <property type="entry name" value="E3 ubiquitin-protein ligase"/>
    <property type="match status" value="1"/>
</dbReference>
<evidence type="ECO:0000256" key="2">
    <source>
        <dbReference type="ARBA" id="ARBA00004906"/>
    </source>
</evidence>
<protein>
    <recommendedName>
        <fullName evidence="3">HECT-type E3 ubiquitin transferase</fullName>
        <ecNumber evidence="3">2.3.2.26</ecNumber>
    </recommendedName>
</protein>
<proteinExistence type="evidence at transcript level"/>
<comment type="catalytic activity">
    <reaction evidence="1">
        <text>S-ubiquitinyl-[E2 ubiquitin-conjugating enzyme]-L-cysteine + [acceptor protein]-L-lysine = [E2 ubiquitin-conjugating enzyme]-L-cysteine + N(6)-ubiquitinyl-[acceptor protein]-L-lysine.</text>
        <dbReference type="EC" id="2.3.2.26"/>
    </reaction>
</comment>
<dbReference type="GO" id="GO:0061630">
    <property type="term" value="F:ubiquitin protein ligase activity"/>
    <property type="evidence" value="ECO:0007669"/>
    <property type="project" value="UniProtKB-EC"/>
</dbReference>
<dbReference type="Gene3D" id="3.90.1750.10">
    <property type="entry name" value="Hect, E3 ligase catalytic domains"/>
    <property type="match status" value="1"/>
</dbReference>
<keyword evidence="5" id="KW-0677">Repeat</keyword>
<dbReference type="GO" id="GO:0045879">
    <property type="term" value="P:negative regulation of smoothened signaling pathway"/>
    <property type="evidence" value="ECO:0007669"/>
    <property type="project" value="UniProtKB-ARBA"/>
</dbReference>
<dbReference type="PANTHER" id="PTHR11254">
    <property type="entry name" value="HECT DOMAIN UBIQUITIN-PROTEIN LIGASE"/>
    <property type="match status" value="1"/>
</dbReference>
<dbReference type="CDD" id="cd00078">
    <property type="entry name" value="HECTc"/>
    <property type="match status" value="1"/>
</dbReference>
<dbReference type="GO" id="GO:0045807">
    <property type="term" value="P:positive regulation of endocytosis"/>
    <property type="evidence" value="ECO:0007669"/>
    <property type="project" value="UniProtKB-ARBA"/>
</dbReference>
<keyword evidence="6 9" id="KW-0833">Ubl conjugation pathway</keyword>
<evidence type="ECO:0000256" key="4">
    <source>
        <dbReference type="ARBA" id="ARBA00022679"/>
    </source>
</evidence>
<dbReference type="GO" id="GO:0008586">
    <property type="term" value="P:imaginal disc-derived wing vein morphogenesis"/>
    <property type="evidence" value="ECO:0007669"/>
    <property type="project" value="UniProtKB-ARBA"/>
</dbReference>
<feature type="domain" description="WW" evidence="12">
    <location>
        <begin position="411"/>
        <end position="444"/>
    </location>
</feature>
<evidence type="ECO:0000256" key="6">
    <source>
        <dbReference type="ARBA" id="ARBA00022786"/>
    </source>
</evidence>
<comment type="pathway">
    <text evidence="2">Protein modification; protein ubiquitination.</text>
</comment>
<feature type="active site" description="Glycyl thioester intermediate" evidence="8 9">
    <location>
        <position position="965"/>
    </location>
</feature>
<dbReference type="SMART" id="SM00239">
    <property type="entry name" value="C2"/>
    <property type="match status" value="1"/>
</dbReference>
<dbReference type="PIRSF" id="PIRSF001569">
    <property type="entry name" value="E3_ub_ligase_SMURF1"/>
    <property type="match status" value="1"/>
</dbReference>
<evidence type="ECO:0000259" key="11">
    <source>
        <dbReference type="PROSITE" id="PS50004"/>
    </source>
</evidence>
<dbReference type="Gene3D" id="2.60.40.150">
    <property type="entry name" value="C2 domain"/>
    <property type="match status" value="1"/>
</dbReference>
<dbReference type="SUPFAM" id="SSF56204">
    <property type="entry name" value="Hect, E3 ligase catalytic domain"/>
    <property type="match status" value="1"/>
</dbReference>
<feature type="domain" description="C2" evidence="11">
    <location>
        <begin position="29"/>
        <end position="150"/>
    </location>
</feature>
<evidence type="ECO:0000256" key="7">
    <source>
        <dbReference type="ARBA" id="ARBA00022976"/>
    </source>
</evidence>
<dbReference type="CDD" id="cd00201">
    <property type="entry name" value="WW"/>
    <property type="match status" value="4"/>
</dbReference>
<evidence type="ECO:0000256" key="3">
    <source>
        <dbReference type="ARBA" id="ARBA00012485"/>
    </source>
</evidence>
<dbReference type="EMBL" id="KA646017">
    <property type="protein sequence ID" value="AFP60646.1"/>
    <property type="molecule type" value="mRNA"/>
</dbReference>
<dbReference type="InterPro" id="IPR036020">
    <property type="entry name" value="WW_dom_sf"/>
</dbReference>
<dbReference type="FunFam" id="3.30.2410.10:FF:000002">
    <property type="entry name" value="E3 ubiquitin-protein ligase HECW2"/>
    <property type="match status" value="1"/>
</dbReference>
<evidence type="ECO:0000259" key="13">
    <source>
        <dbReference type="PROSITE" id="PS50237"/>
    </source>
</evidence>
<dbReference type="STRING" id="7370.T1PBB0"/>
<evidence type="ECO:0000313" key="18">
    <source>
        <dbReference type="RefSeq" id="XP_058979917.1"/>
    </source>
</evidence>
<keyword evidence="7" id="KW-0914">Notch signaling pathway</keyword>
<reference evidence="15" key="2">
    <citation type="submission" date="2020-05" db="UniProtKB">
        <authorList>
            <consortium name="EnsemblMetazoa"/>
        </authorList>
    </citation>
    <scope>IDENTIFICATION</scope>
    <source>
        <strain evidence="15">Aabys</strain>
    </source>
</reference>
<dbReference type="eggNOG" id="KOG0940">
    <property type="taxonomic scope" value="Eukaryota"/>
</dbReference>
<dbReference type="VEuPathDB" id="VectorBase:MDOA003424"/>
<dbReference type="UniPathway" id="UPA00143"/>
<dbReference type="FunFam" id="2.20.70.10:FF:000084">
    <property type="entry name" value="E3 ubiquitin-protein ligase"/>
    <property type="match status" value="1"/>
</dbReference>
<evidence type="ECO:0000256" key="9">
    <source>
        <dbReference type="PROSITE-ProRule" id="PRU00104"/>
    </source>
</evidence>
<gene>
    <name evidence="15" type="primary">101895204</name>
    <name evidence="17 18" type="synonym">LOC101895204</name>
</gene>
<dbReference type="RefSeq" id="XP_005184155.1">
    <property type="nucleotide sequence ID" value="XM_005184098.3"/>
</dbReference>
<evidence type="ECO:0000313" key="14">
    <source>
        <dbReference type="EMBL" id="AFP60646.1"/>
    </source>
</evidence>
<sequence>MASGNAMAAASGGLVAAQAASSVVGDYNNSGPSSSSALSNGSAAATSTNQGYHQLSVTIEEASLRNSGFLKPNPYVELLIDNKSKRKTDFVKNTYLPKWNEEFTVLITPHSVLHFKVLDHSNFRKDAMLGERSISLAHILQHYNGRCEFLEVSMDLLVTSKSDNRQTKSGELVAILNGLKLDMSSIMLQNGNGAMMGANGGASAAAGVATAAGPVGGGGDINATAQGAAGRSCLIYGGVRTRVRMRSSGSVSESGAPGVCASRSPVAMQNGNLERSSSSGAMIPSQVGGGGGAMRRAPNPPGTWDPQTAAAMVAQQQQQMHMAHNPRINGPTANSPLVSNSAASGGARPMSQMYANGGVAAGQQPVPGMMEGAVGGMMPNDPQAAMAVTGSGLPVSNATDQQLQAAQADDEPLPAGWEIRFDQYGRRYYVDHNTRSTYWEKPTPLPPGWEIRKDPRGRVYYVDHNTRTTTWQRPNSERLMHFQHWQGQRAHVVAQGNQRFLYGQQQQQPTAVTAAPAQDDEDTLGALPDGWEKKVQSDNRVYFVNHKNRTTQWEDPRTQGQEVSLINEGPLPPGWEIRYTAAGERFFVDHNTRRTTFDDPRPGAPKGAKGVYGVPRAYERSFRWKLSQFRYLCQSNALPSHIKITVTRQTLFEDSYHQIMRLPAYELRRRLYIIFRGEEGLDYGGVSREWFFLLSHEVLNPMYCLFEYANKNNYSLQINPASYVNPDHLQYFKFIGRFIAMALYHGRFIYSGFTMPFYKRMLNKKLTIKDIETIDPEFYNSLIWVKDNNIDECGLELWFSVDFEVLGQIIHHELKENGEKERVTEENKEEYITLMTEWRMTRGIEQQTKTFLEGFNEVVPLEWLKYFDERELELILCGMQDVDVDDWQRNTIYRHYNRNSKQVVWFWQFVRDTDNEKRARLLQFVTGTCRVPVGGFAELMGSNGPQRFCIEKVGKETWLPRSHTCFNRLDLPPYKSYDQLVEKLTFAIEETEGFCQE</sequence>
<dbReference type="Pfam" id="PF00397">
    <property type="entry name" value="WW"/>
    <property type="match status" value="4"/>
</dbReference>
<dbReference type="InterPro" id="IPR050409">
    <property type="entry name" value="E3_ubiq-protein_ligase"/>
</dbReference>
<dbReference type="Pfam" id="PF00168">
    <property type="entry name" value="C2"/>
    <property type="match status" value="1"/>
</dbReference>
<dbReference type="FunFam" id="3.90.1750.10:FF:000002">
    <property type="entry name" value="E3 ubiquitin-protein ligase"/>
    <property type="match status" value="1"/>
</dbReference>
<evidence type="ECO:0000256" key="5">
    <source>
        <dbReference type="ARBA" id="ARBA00022737"/>
    </source>
</evidence>
<dbReference type="GO" id="GO:0005112">
    <property type="term" value="F:Notch binding"/>
    <property type="evidence" value="ECO:0007669"/>
    <property type="project" value="UniProtKB-ARBA"/>
</dbReference>
<dbReference type="InterPro" id="IPR035983">
    <property type="entry name" value="Hect_E3_ubiquitin_ligase"/>
</dbReference>
<reference evidence="18" key="3">
    <citation type="submission" date="2025-05" db="UniProtKB">
        <authorList>
            <consortium name="RefSeq"/>
        </authorList>
    </citation>
    <scope>IDENTIFICATION</scope>
    <source>
        <strain evidence="17 18">Aabys</strain>
        <tissue evidence="18">Whole body</tissue>
    </source>
</reference>
<dbReference type="InterPro" id="IPR035892">
    <property type="entry name" value="C2_domain_sf"/>
</dbReference>
<dbReference type="RefSeq" id="XP_058979917.1">
    <property type="nucleotide sequence ID" value="XM_059123934.1"/>
</dbReference>
<dbReference type="PROSITE" id="PS50020">
    <property type="entry name" value="WW_DOMAIN_2"/>
    <property type="match status" value="4"/>
</dbReference>
<evidence type="ECO:0000259" key="12">
    <source>
        <dbReference type="PROSITE" id="PS50020"/>
    </source>
</evidence>
<dbReference type="SMART" id="SM00119">
    <property type="entry name" value="HECTc"/>
    <property type="match status" value="1"/>
</dbReference>
<evidence type="ECO:0000313" key="16">
    <source>
        <dbReference type="Proteomes" id="UP001652621"/>
    </source>
</evidence>
<dbReference type="InterPro" id="IPR024928">
    <property type="entry name" value="E3_ub_ligase_SMURF1"/>
</dbReference>
<evidence type="ECO:0000313" key="17">
    <source>
        <dbReference type="RefSeq" id="XP_005184155.1"/>
    </source>
</evidence>
<dbReference type="OrthoDB" id="423283at2759"/>
<dbReference type="InterPro" id="IPR000569">
    <property type="entry name" value="HECT_dom"/>
</dbReference>
<feature type="domain" description="HECT" evidence="13">
    <location>
        <begin position="663"/>
        <end position="997"/>
    </location>
</feature>
<dbReference type="AlphaFoldDB" id="T1PBB0"/>
<keyword evidence="16" id="KW-1185">Reference proteome</keyword>
<dbReference type="EC" id="2.3.2.26" evidence="3"/>
<dbReference type="FunFam" id="2.20.70.10:FF:000068">
    <property type="entry name" value="E3 ubiquitin-protein ligase"/>
    <property type="match status" value="1"/>
</dbReference>
<dbReference type="SUPFAM" id="SSF51045">
    <property type="entry name" value="WW domain"/>
    <property type="match status" value="4"/>
</dbReference>
<evidence type="ECO:0000256" key="8">
    <source>
        <dbReference type="PIRSR" id="PIRSR001569-1"/>
    </source>
</evidence>
<feature type="domain" description="WW" evidence="12">
    <location>
        <begin position="443"/>
        <end position="476"/>
    </location>
</feature>
<evidence type="ECO:0000313" key="15">
    <source>
        <dbReference type="EnsemblMetazoa" id="MDOA003424-PA"/>
    </source>
</evidence>
<dbReference type="Proteomes" id="UP001652621">
    <property type="component" value="Unplaced"/>
</dbReference>
<dbReference type="InterPro" id="IPR000008">
    <property type="entry name" value="C2_dom"/>
</dbReference>
<dbReference type="GO" id="GO:0043161">
    <property type="term" value="P:proteasome-mediated ubiquitin-dependent protein catabolic process"/>
    <property type="evidence" value="ECO:0007669"/>
    <property type="project" value="TreeGrafter"/>
</dbReference>
<accession>T1PBB0</accession>
<dbReference type="SUPFAM" id="SSF49562">
    <property type="entry name" value="C2 domain (Calcium/lipid-binding domain, CaLB)"/>
    <property type="match status" value="1"/>
</dbReference>
<dbReference type="PROSITE" id="PS50237">
    <property type="entry name" value="HECT"/>
    <property type="match status" value="1"/>
</dbReference>
<dbReference type="Gene3D" id="3.30.2410.10">
    <property type="entry name" value="Hect, E3 ligase catalytic domain"/>
    <property type="match status" value="1"/>
</dbReference>
<reference evidence="14" key="1">
    <citation type="submission" date="2012-08" db="EMBL/GenBank/DDBJ databases">
        <title>Transcriptome of adult Musca domestica launches a platform for comparative house fly gene expression and characterization of differential gene expression among resistant and susceptible house flies.</title>
        <authorList>
            <person name="Liu N."/>
            <person name="Zhang L."/>
            <person name="Li M."/>
            <person name="Reid W."/>
        </authorList>
    </citation>
    <scope>NUCLEOTIDE SEQUENCE</scope>
    <source>
        <strain evidence="14">ALHF</strain>
        <tissue evidence="14">Whole body</tissue>
    </source>
</reference>
<dbReference type="FunFam" id="2.20.70.10:FF:000005">
    <property type="entry name" value="E3 ubiquitin-protein ligase"/>
    <property type="match status" value="1"/>
</dbReference>
<dbReference type="PANTHER" id="PTHR11254:SF429">
    <property type="entry name" value="E3 UBIQUITIN-PROTEIN LIGASE SU(DX)"/>
    <property type="match status" value="1"/>
</dbReference>
<feature type="domain" description="WW" evidence="12">
    <location>
        <begin position="525"/>
        <end position="558"/>
    </location>
</feature>
<dbReference type="EnsemblMetazoa" id="MDOA003424-RA">
    <property type="protein sequence ID" value="MDOA003424-PA"/>
    <property type="gene ID" value="MDOA003424"/>
</dbReference>
<evidence type="ECO:0000256" key="1">
    <source>
        <dbReference type="ARBA" id="ARBA00000885"/>
    </source>
</evidence>
<feature type="domain" description="WW" evidence="12">
    <location>
        <begin position="569"/>
        <end position="602"/>
    </location>
</feature>
<keyword evidence="4 14" id="KW-0808">Transferase</keyword>
<dbReference type="Pfam" id="PF00632">
    <property type="entry name" value="HECT"/>
    <property type="match status" value="1"/>
</dbReference>
<dbReference type="PROSITE" id="PS50004">
    <property type="entry name" value="C2"/>
    <property type="match status" value="1"/>
</dbReference>
<name>T1PBB0_MUSDO</name>
<evidence type="ECO:0000256" key="10">
    <source>
        <dbReference type="SAM" id="MobiDB-lite"/>
    </source>
</evidence>
<dbReference type="FunFam" id="3.30.2160.10:FF:000003">
    <property type="entry name" value="E3 ubiquitin-protein ligase"/>
    <property type="match status" value="1"/>
</dbReference>
<dbReference type="PROSITE" id="PS01159">
    <property type="entry name" value="WW_DOMAIN_1"/>
    <property type="match status" value="3"/>
</dbReference>
<dbReference type="InterPro" id="IPR001202">
    <property type="entry name" value="WW_dom"/>
</dbReference>
<dbReference type="GO" id="GO:0007219">
    <property type="term" value="P:Notch signaling pathway"/>
    <property type="evidence" value="ECO:0007669"/>
    <property type="project" value="UniProtKB-KW"/>
</dbReference>
<organism evidence="14">
    <name type="scientific">Musca domestica</name>
    <name type="common">House fly</name>
    <dbReference type="NCBI Taxonomy" id="7370"/>
    <lineage>
        <taxon>Eukaryota</taxon>
        <taxon>Metazoa</taxon>
        <taxon>Ecdysozoa</taxon>
        <taxon>Arthropoda</taxon>
        <taxon>Hexapoda</taxon>
        <taxon>Insecta</taxon>
        <taxon>Pterygota</taxon>
        <taxon>Neoptera</taxon>
        <taxon>Endopterygota</taxon>
        <taxon>Diptera</taxon>
        <taxon>Brachycera</taxon>
        <taxon>Muscomorpha</taxon>
        <taxon>Muscoidea</taxon>
        <taxon>Muscidae</taxon>
        <taxon>Musca</taxon>
    </lineage>
</organism>
<dbReference type="GO" id="GO:0016567">
    <property type="term" value="P:protein ubiquitination"/>
    <property type="evidence" value="ECO:0007669"/>
    <property type="project" value="UniProtKB-UniPathway"/>
</dbReference>
<dbReference type="SMART" id="SM00456">
    <property type="entry name" value="WW"/>
    <property type="match status" value="4"/>
</dbReference>